<name>A0ABT7CUX1_9BACT</name>
<sequence length="130" mass="15066">MKSGIALLLTFVFFAGSLFPFTDVEEAFKIPNLISHYFELKESTPEDLSAWEFLQLHYGLGSSHAKSHHTETDHSLPMFHSHCLGLTFVMPRFLTFPEIQSIALKNYTYSFYQNTYAYLFSISVLRPPRY</sequence>
<dbReference type="RefSeq" id="WP_314003228.1">
    <property type="nucleotide sequence ID" value="NZ_JASJOT010000033.1"/>
</dbReference>
<evidence type="ECO:0000313" key="2">
    <source>
        <dbReference type="Proteomes" id="UP001228581"/>
    </source>
</evidence>
<comment type="caution">
    <text evidence="1">The sequence shown here is derived from an EMBL/GenBank/DDBJ whole genome shotgun (WGS) entry which is preliminary data.</text>
</comment>
<proteinExistence type="predicted"/>
<evidence type="ECO:0000313" key="1">
    <source>
        <dbReference type="EMBL" id="MDJ1497568.1"/>
    </source>
</evidence>
<reference evidence="1 2" key="1">
    <citation type="submission" date="2023-05" db="EMBL/GenBank/DDBJ databases">
        <authorList>
            <person name="Zhang X."/>
        </authorList>
    </citation>
    <scope>NUCLEOTIDE SEQUENCE [LARGE SCALE GENOMIC DNA]</scope>
    <source>
        <strain evidence="1 2">DM2B3-1</strain>
    </source>
</reference>
<organism evidence="1 2">
    <name type="scientific">Xanthocytophaga flava</name>
    <dbReference type="NCBI Taxonomy" id="3048013"/>
    <lineage>
        <taxon>Bacteria</taxon>
        <taxon>Pseudomonadati</taxon>
        <taxon>Bacteroidota</taxon>
        <taxon>Cytophagia</taxon>
        <taxon>Cytophagales</taxon>
        <taxon>Rhodocytophagaceae</taxon>
        <taxon>Xanthocytophaga</taxon>
    </lineage>
</organism>
<accession>A0ABT7CUX1</accession>
<keyword evidence="2" id="KW-1185">Reference proteome</keyword>
<dbReference type="Proteomes" id="UP001228581">
    <property type="component" value="Unassembled WGS sequence"/>
</dbReference>
<protein>
    <submittedName>
        <fullName evidence="1">Uncharacterized protein</fullName>
    </submittedName>
</protein>
<dbReference type="EMBL" id="JASJOT010000033">
    <property type="protein sequence ID" value="MDJ1497568.1"/>
    <property type="molecule type" value="Genomic_DNA"/>
</dbReference>
<gene>
    <name evidence="1" type="ORF">QNI19_31805</name>
</gene>